<feature type="coiled-coil region" evidence="1">
    <location>
        <begin position="46"/>
        <end position="80"/>
    </location>
</feature>
<sequence length="145" mass="16514">MVENPINPDKVAENPGLMAYAHSVGGAVIKPEDMGKVKGKAVLAMRQQTERQLGQIYQQMATLAQQAKELRQRVDVSERIYAAHMNFEPVLNEVYYVYEKEDGSDVLSMIAPGEWGRSYKYSRYIAKVTMLADHTWHVEYNESQS</sequence>
<gene>
    <name evidence="2" type="ORF">DR864_05330</name>
</gene>
<dbReference type="Pfam" id="PF10504">
    <property type="entry name" value="DUF2452"/>
    <property type="match status" value="1"/>
</dbReference>
<evidence type="ECO:0000313" key="3">
    <source>
        <dbReference type="Proteomes" id="UP000251993"/>
    </source>
</evidence>
<evidence type="ECO:0000313" key="2">
    <source>
        <dbReference type="EMBL" id="AXE17199.1"/>
    </source>
</evidence>
<name>A0A344TEX8_9BACT</name>
<dbReference type="EMBL" id="CP030850">
    <property type="protein sequence ID" value="AXE17199.1"/>
    <property type="molecule type" value="Genomic_DNA"/>
</dbReference>
<dbReference type="KEGG" id="run:DR864_05330"/>
<protein>
    <submittedName>
        <fullName evidence="2">DUF2452 domain-containing protein</fullName>
    </submittedName>
</protein>
<dbReference type="InterPro" id="IPR019534">
    <property type="entry name" value="DUF2452"/>
</dbReference>
<accession>A0A344TEX8</accession>
<dbReference type="RefSeq" id="WP_114065985.1">
    <property type="nucleotide sequence ID" value="NZ_CP030850.1"/>
</dbReference>
<reference evidence="2 3" key="1">
    <citation type="submission" date="2018-07" db="EMBL/GenBank/DDBJ databases">
        <title>Genome sequencing of Runella.</title>
        <authorList>
            <person name="Baek M.-G."/>
            <person name="Yi H."/>
        </authorList>
    </citation>
    <scope>NUCLEOTIDE SEQUENCE [LARGE SCALE GENOMIC DNA]</scope>
    <source>
        <strain evidence="2 3">HYN0085</strain>
    </source>
</reference>
<proteinExistence type="predicted"/>
<organism evidence="2 3">
    <name type="scientific">Runella rosea</name>
    <dbReference type="NCBI Taxonomy" id="2259595"/>
    <lineage>
        <taxon>Bacteria</taxon>
        <taxon>Pseudomonadati</taxon>
        <taxon>Bacteroidota</taxon>
        <taxon>Cytophagia</taxon>
        <taxon>Cytophagales</taxon>
        <taxon>Spirosomataceae</taxon>
        <taxon>Runella</taxon>
    </lineage>
</organism>
<evidence type="ECO:0000256" key="1">
    <source>
        <dbReference type="SAM" id="Coils"/>
    </source>
</evidence>
<keyword evidence="3" id="KW-1185">Reference proteome</keyword>
<dbReference type="OrthoDB" id="662061at2"/>
<dbReference type="Proteomes" id="UP000251993">
    <property type="component" value="Chromosome"/>
</dbReference>
<dbReference type="AlphaFoldDB" id="A0A344TEX8"/>
<keyword evidence="1" id="KW-0175">Coiled coil</keyword>